<keyword evidence="5 7" id="KW-1133">Transmembrane helix</keyword>
<comment type="subcellular location">
    <subcellularLocation>
        <location evidence="1 7">Cell membrane</location>
        <topology evidence="1 7">Multi-pass membrane protein</topology>
    </subcellularLocation>
</comment>
<evidence type="ECO:0000256" key="5">
    <source>
        <dbReference type="ARBA" id="ARBA00022989"/>
    </source>
</evidence>
<feature type="transmembrane region" description="Helical" evidence="7">
    <location>
        <begin position="285"/>
        <end position="309"/>
    </location>
</feature>
<keyword evidence="2 7" id="KW-0813">Transport</keyword>
<dbReference type="RefSeq" id="WP_274942618.1">
    <property type="nucleotide sequence ID" value="NZ_JANWOI010000001.1"/>
</dbReference>
<reference evidence="9" key="1">
    <citation type="submission" date="2022-08" db="EMBL/GenBank/DDBJ databases">
        <authorList>
            <person name="Vandamme P."/>
            <person name="Hettiarachchi A."/>
            <person name="Peeters C."/>
            <person name="Cnockaert M."/>
            <person name="Carlier A."/>
        </authorList>
    </citation>
    <scope>NUCLEOTIDE SEQUENCE</scope>
    <source>
        <strain evidence="9">LMG 31809</strain>
    </source>
</reference>
<evidence type="ECO:0000256" key="4">
    <source>
        <dbReference type="ARBA" id="ARBA00022692"/>
    </source>
</evidence>
<feature type="transmembrane region" description="Helical" evidence="7">
    <location>
        <begin position="238"/>
        <end position="265"/>
    </location>
</feature>
<proteinExistence type="inferred from homology"/>
<dbReference type="InterPro" id="IPR000515">
    <property type="entry name" value="MetI-like"/>
</dbReference>
<keyword evidence="10" id="KW-1185">Reference proteome</keyword>
<feature type="transmembrane region" description="Helical" evidence="7">
    <location>
        <begin position="109"/>
        <end position="131"/>
    </location>
</feature>
<dbReference type="CDD" id="cd06261">
    <property type="entry name" value="TM_PBP2"/>
    <property type="match status" value="1"/>
</dbReference>
<evidence type="ECO:0000313" key="10">
    <source>
        <dbReference type="Proteomes" id="UP001141619"/>
    </source>
</evidence>
<feature type="transmembrane region" description="Helical" evidence="7">
    <location>
        <begin position="20"/>
        <end position="38"/>
    </location>
</feature>
<evidence type="ECO:0000256" key="3">
    <source>
        <dbReference type="ARBA" id="ARBA00022475"/>
    </source>
</evidence>
<comment type="caution">
    <text evidence="9">The sequence shown here is derived from an EMBL/GenBank/DDBJ whole genome shotgun (WGS) entry which is preliminary data.</text>
</comment>
<organism evidence="9 10">
    <name type="scientific">Govanella unica</name>
    <dbReference type="NCBI Taxonomy" id="2975056"/>
    <lineage>
        <taxon>Bacteria</taxon>
        <taxon>Pseudomonadati</taxon>
        <taxon>Pseudomonadota</taxon>
        <taxon>Alphaproteobacteria</taxon>
        <taxon>Emcibacterales</taxon>
        <taxon>Govanellaceae</taxon>
        <taxon>Govanella</taxon>
    </lineage>
</organism>
<dbReference type="PANTHER" id="PTHR43163:SF6">
    <property type="entry name" value="DIPEPTIDE TRANSPORT SYSTEM PERMEASE PROTEIN DPPB-RELATED"/>
    <property type="match status" value="1"/>
</dbReference>
<name>A0A9X3Z6B9_9PROT</name>
<evidence type="ECO:0000259" key="8">
    <source>
        <dbReference type="PROSITE" id="PS50928"/>
    </source>
</evidence>
<dbReference type="InterPro" id="IPR035906">
    <property type="entry name" value="MetI-like_sf"/>
</dbReference>
<feature type="transmembrane region" description="Helical" evidence="7">
    <location>
        <begin position="183"/>
        <end position="203"/>
    </location>
</feature>
<accession>A0A9X3Z6B9</accession>
<dbReference type="AlphaFoldDB" id="A0A9X3Z6B9"/>
<evidence type="ECO:0000313" key="9">
    <source>
        <dbReference type="EMBL" id="MDA5192917.1"/>
    </source>
</evidence>
<comment type="similarity">
    <text evidence="7">Belongs to the binding-protein-dependent transport system permease family.</text>
</comment>
<gene>
    <name evidence="9" type="ORF">NYP16_02950</name>
</gene>
<dbReference type="SUPFAM" id="SSF161098">
    <property type="entry name" value="MetI-like"/>
    <property type="match status" value="1"/>
</dbReference>
<dbReference type="Proteomes" id="UP001141619">
    <property type="component" value="Unassembled WGS sequence"/>
</dbReference>
<keyword evidence="6 7" id="KW-0472">Membrane</keyword>
<protein>
    <submittedName>
        <fullName evidence="9">ABC transporter permease</fullName>
    </submittedName>
</protein>
<feature type="transmembrane region" description="Helical" evidence="7">
    <location>
        <begin position="152"/>
        <end position="171"/>
    </location>
</feature>
<dbReference type="GO" id="GO:0005886">
    <property type="term" value="C:plasma membrane"/>
    <property type="evidence" value="ECO:0007669"/>
    <property type="project" value="UniProtKB-SubCell"/>
</dbReference>
<evidence type="ECO:0000256" key="6">
    <source>
        <dbReference type="ARBA" id="ARBA00023136"/>
    </source>
</evidence>
<keyword evidence="3" id="KW-1003">Cell membrane</keyword>
<dbReference type="InterPro" id="IPR045621">
    <property type="entry name" value="BPD_transp_1_N"/>
</dbReference>
<dbReference type="Pfam" id="PF00528">
    <property type="entry name" value="BPD_transp_1"/>
    <property type="match status" value="1"/>
</dbReference>
<sequence>MSKTSTSSLAKAGSIVGKRIFDLAVLILALLTVLFFLLRLTGDPAVILAGQDATPEILAEVRAFYGLDQPLFTQFLMYLGNVARLDFGTSLATGQDALDVVLMSVPATILMTLLAMLFTILVSVPMGAWWGAAPDRTSRRIFSWVIFVKQGIPGFLVALVLVQIFAIELGWLPALGYQRLSNWILPTIALSSFLVPKLTRIIATNVAEAMNDDYVRTARAIGASPRVILWRHVLPNALLGAIALIGAQFSFLIAGVVVIETIFAWPGLGRLLIHSTLSLDFPVVQALAIVISIFVFAVNALTDVAITFLDPRIRVSA</sequence>
<evidence type="ECO:0000256" key="7">
    <source>
        <dbReference type="RuleBase" id="RU363032"/>
    </source>
</evidence>
<feature type="domain" description="ABC transmembrane type-1" evidence="8">
    <location>
        <begin position="105"/>
        <end position="302"/>
    </location>
</feature>
<keyword evidence="4 7" id="KW-0812">Transmembrane</keyword>
<dbReference type="GO" id="GO:0055085">
    <property type="term" value="P:transmembrane transport"/>
    <property type="evidence" value="ECO:0007669"/>
    <property type="project" value="InterPro"/>
</dbReference>
<reference evidence="9" key="2">
    <citation type="journal article" date="2023" name="Syst. Appl. Microbiol.">
        <title>Govania unica gen. nov., sp. nov., a rare biosphere bacterium that represents a novel family in the class Alphaproteobacteria.</title>
        <authorList>
            <person name="Vandamme P."/>
            <person name="Peeters C."/>
            <person name="Hettiarachchi A."/>
            <person name="Cnockaert M."/>
            <person name="Carlier A."/>
        </authorList>
    </citation>
    <scope>NUCLEOTIDE SEQUENCE</scope>
    <source>
        <strain evidence="9">LMG 31809</strain>
    </source>
</reference>
<dbReference type="EMBL" id="JANWOI010000001">
    <property type="protein sequence ID" value="MDA5192917.1"/>
    <property type="molecule type" value="Genomic_DNA"/>
</dbReference>
<dbReference type="Gene3D" id="1.10.3720.10">
    <property type="entry name" value="MetI-like"/>
    <property type="match status" value="1"/>
</dbReference>
<evidence type="ECO:0000256" key="1">
    <source>
        <dbReference type="ARBA" id="ARBA00004651"/>
    </source>
</evidence>
<dbReference type="Pfam" id="PF19300">
    <property type="entry name" value="BPD_transp_1_N"/>
    <property type="match status" value="1"/>
</dbReference>
<dbReference type="PANTHER" id="PTHR43163">
    <property type="entry name" value="DIPEPTIDE TRANSPORT SYSTEM PERMEASE PROTEIN DPPB-RELATED"/>
    <property type="match status" value="1"/>
</dbReference>
<dbReference type="PROSITE" id="PS50928">
    <property type="entry name" value="ABC_TM1"/>
    <property type="match status" value="1"/>
</dbReference>
<evidence type="ECO:0000256" key="2">
    <source>
        <dbReference type="ARBA" id="ARBA00022448"/>
    </source>
</evidence>